<evidence type="ECO:0000256" key="1">
    <source>
        <dbReference type="ARBA" id="ARBA00010996"/>
    </source>
</evidence>
<evidence type="ECO:0000256" key="3">
    <source>
        <dbReference type="SAM" id="SignalP"/>
    </source>
</evidence>
<comment type="similarity">
    <text evidence="1">Belongs to the SCO1/2 family.</text>
</comment>
<dbReference type="Gene3D" id="3.40.30.10">
    <property type="entry name" value="Glutaredoxin"/>
    <property type="match status" value="1"/>
</dbReference>
<keyword evidence="2" id="KW-0472">Membrane</keyword>
<dbReference type="CDD" id="cd02968">
    <property type="entry name" value="SCO"/>
    <property type="match status" value="1"/>
</dbReference>
<evidence type="ECO:0000313" key="5">
    <source>
        <dbReference type="Proteomes" id="UP000781958"/>
    </source>
</evidence>
<proteinExistence type="inferred from homology"/>
<comment type="caution">
    <text evidence="4">The sequence shown here is derived from an EMBL/GenBank/DDBJ whole genome shotgun (WGS) entry which is preliminary data.</text>
</comment>
<dbReference type="SUPFAM" id="SSF52833">
    <property type="entry name" value="Thioredoxin-like"/>
    <property type="match status" value="1"/>
</dbReference>
<keyword evidence="5" id="KW-1185">Reference proteome</keyword>
<sequence>MTALLAMFAVFATLLAGVAQAAASTLPPTAFADLAFAQHPGAQLPRDVTLTDEQGRAVRTGDLFADAKPLVLVFDYFRCTTLCGVVLGDLAAALAKVPLTPGRDYGVLAVSIDPAETPADAAALKARHFDRDPAFAGAVRFMTGEEAPVRRLADAVGFSYRPDPAIGQFAHPAGLVLLAPGGVVSRYILGIGYDPMDLRLGIVEASTGTVASVADHLLLLCYAYDPAAGKYSLTVAYLLKGVGVLSIAGLGLVIARAARPSGRA</sequence>
<dbReference type="Proteomes" id="UP000781958">
    <property type="component" value="Unassembled WGS sequence"/>
</dbReference>
<dbReference type="Pfam" id="PF02630">
    <property type="entry name" value="SCO1-SenC"/>
    <property type="match status" value="1"/>
</dbReference>
<feature type="signal peptide" evidence="3">
    <location>
        <begin position="1"/>
        <end position="21"/>
    </location>
</feature>
<accession>A0ABS4SMM1</accession>
<dbReference type="RefSeq" id="WP_209766493.1">
    <property type="nucleotide sequence ID" value="NZ_JAGINP010000007.1"/>
</dbReference>
<dbReference type="PANTHER" id="PTHR12151">
    <property type="entry name" value="ELECTRON TRANSPORT PROTIN SCO1/SENC FAMILY MEMBER"/>
    <property type="match status" value="1"/>
</dbReference>
<organism evidence="4 5">
    <name type="scientific">Azospirillum rugosum</name>
    <dbReference type="NCBI Taxonomy" id="416170"/>
    <lineage>
        <taxon>Bacteria</taxon>
        <taxon>Pseudomonadati</taxon>
        <taxon>Pseudomonadota</taxon>
        <taxon>Alphaproteobacteria</taxon>
        <taxon>Rhodospirillales</taxon>
        <taxon>Azospirillaceae</taxon>
        <taxon>Azospirillum</taxon>
    </lineage>
</organism>
<dbReference type="EMBL" id="JAGINP010000007">
    <property type="protein sequence ID" value="MBP2292630.1"/>
    <property type="molecule type" value="Genomic_DNA"/>
</dbReference>
<keyword evidence="3" id="KW-0732">Signal</keyword>
<evidence type="ECO:0000256" key="2">
    <source>
        <dbReference type="SAM" id="Phobius"/>
    </source>
</evidence>
<name>A0ABS4SMM1_9PROT</name>
<evidence type="ECO:0000313" key="4">
    <source>
        <dbReference type="EMBL" id="MBP2292630.1"/>
    </source>
</evidence>
<gene>
    <name evidence="4" type="ORF">J2851_002408</name>
</gene>
<reference evidence="4 5" key="1">
    <citation type="submission" date="2021-03" db="EMBL/GenBank/DDBJ databases">
        <title>Genomic Encyclopedia of Type Strains, Phase III (KMG-III): the genomes of soil and plant-associated and newly described type strains.</title>
        <authorList>
            <person name="Whitman W."/>
        </authorList>
    </citation>
    <scope>NUCLEOTIDE SEQUENCE [LARGE SCALE GENOMIC DNA]</scope>
    <source>
        <strain evidence="4 5">IMMIB AFH-6</strain>
    </source>
</reference>
<dbReference type="InterPro" id="IPR003782">
    <property type="entry name" value="SCO1/SenC"/>
</dbReference>
<feature type="chain" id="PRO_5045717661" evidence="3">
    <location>
        <begin position="22"/>
        <end position="264"/>
    </location>
</feature>
<dbReference type="PANTHER" id="PTHR12151:SF8">
    <property type="entry name" value="THIOREDOXIN DOMAIN-CONTAINING PROTEIN"/>
    <property type="match status" value="1"/>
</dbReference>
<keyword evidence="2" id="KW-0812">Transmembrane</keyword>
<keyword evidence="2" id="KW-1133">Transmembrane helix</keyword>
<dbReference type="InterPro" id="IPR036249">
    <property type="entry name" value="Thioredoxin-like_sf"/>
</dbReference>
<feature type="transmembrane region" description="Helical" evidence="2">
    <location>
        <begin position="235"/>
        <end position="255"/>
    </location>
</feature>
<protein>
    <submittedName>
        <fullName evidence="4">Protein SCO1/2</fullName>
    </submittedName>
</protein>